<dbReference type="GeneID" id="101579630"/>
<gene>
    <name evidence="15" type="primary">LOC101579630</name>
</gene>
<dbReference type="GO" id="GO:0033038">
    <property type="term" value="F:bitter taste receptor activity"/>
    <property type="evidence" value="ECO:0007669"/>
    <property type="project" value="InterPro"/>
</dbReference>
<evidence type="ECO:0000256" key="3">
    <source>
        <dbReference type="ARBA" id="ARBA00022480"/>
    </source>
</evidence>
<evidence type="ECO:0000256" key="6">
    <source>
        <dbReference type="ARBA" id="ARBA00022989"/>
    </source>
</evidence>
<dbReference type="GO" id="GO:0004930">
    <property type="term" value="F:G protein-coupled receptor activity"/>
    <property type="evidence" value="ECO:0007669"/>
    <property type="project" value="UniProtKB-KW"/>
</dbReference>
<keyword evidence="8 13" id="KW-0472">Membrane</keyword>
<dbReference type="Proteomes" id="UP000515203">
    <property type="component" value="Unplaced"/>
</dbReference>
<comment type="similarity">
    <text evidence="2 12">Belongs to the G-protein coupled receptor T2R family.</text>
</comment>
<evidence type="ECO:0000256" key="5">
    <source>
        <dbReference type="ARBA" id="ARBA00022692"/>
    </source>
</evidence>
<evidence type="ECO:0000256" key="10">
    <source>
        <dbReference type="ARBA" id="ARBA00023180"/>
    </source>
</evidence>
<evidence type="ECO:0000256" key="8">
    <source>
        <dbReference type="ARBA" id="ARBA00023136"/>
    </source>
</evidence>
<dbReference type="PANTHER" id="PTHR11394">
    <property type="entry name" value="TASTE RECEPTOR TYPE 2"/>
    <property type="match status" value="1"/>
</dbReference>
<evidence type="ECO:0000313" key="15">
    <source>
        <dbReference type="RefSeq" id="XP_023565233.1"/>
    </source>
</evidence>
<dbReference type="InterPro" id="IPR007960">
    <property type="entry name" value="TAS2R"/>
</dbReference>
<sequence>MVGVLNSIFIIVSPVESMIGIAGNVFIALVNLMDWMKRRKGCFVDQILTFLAISRVALLCSALTHMFYATHPGSLKTANILRMIIISLIVTNHFNIWLAMCLSLFYFLKIANFSNFIFLYLKRRVKKVVLLILLMSLVLLLFNIIVIDIQINFWIDRFRRNVSYTSSMKNFKKVPTLLLFISSIRANNFFEHAIGIAFPSGYSLALISGNSKLTQAFLSVLWRLRCRPKGQDA</sequence>
<proteinExistence type="inferred from homology"/>
<dbReference type="GO" id="GO:0016020">
    <property type="term" value="C:membrane"/>
    <property type="evidence" value="ECO:0007669"/>
    <property type="project" value="UniProtKB-SubCell"/>
</dbReference>
<feature type="transmembrane region" description="Helical" evidence="13">
    <location>
        <begin position="6"/>
        <end position="30"/>
    </location>
</feature>
<name>A0A6P6DZN5_OCTDE</name>
<feature type="transmembrane region" description="Helical" evidence="13">
    <location>
        <begin position="128"/>
        <end position="155"/>
    </location>
</feature>
<dbReference type="Pfam" id="PF05296">
    <property type="entry name" value="TAS2R"/>
    <property type="match status" value="1"/>
</dbReference>
<evidence type="ECO:0000256" key="12">
    <source>
        <dbReference type="RuleBase" id="RU004423"/>
    </source>
</evidence>
<protein>
    <submittedName>
        <fullName evidence="15">Taste receptor type 2 member 110-like</fullName>
    </submittedName>
</protein>
<keyword evidence="10" id="KW-0325">Glycoprotein</keyword>
<keyword evidence="9" id="KW-0675">Receptor</keyword>
<keyword evidence="6 13" id="KW-1133">Transmembrane helix</keyword>
<dbReference type="RefSeq" id="XP_023565233.1">
    <property type="nucleotide sequence ID" value="XM_023709465.1"/>
</dbReference>
<reference evidence="15" key="1">
    <citation type="submission" date="2025-08" db="UniProtKB">
        <authorList>
            <consortium name="RefSeq"/>
        </authorList>
    </citation>
    <scope>IDENTIFICATION</scope>
</reference>
<keyword evidence="5 13" id="KW-0812">Transmembrane</keyword>
<evidence type="ECO:0000256" key="7">
    <source>
        <dbReference type="ARBA" id="ARBA00023040"/>
    </source>
</evidence>
<evidence type="ECO:0000313" key="14">
    <source>
        <dbReference type="Proteomes" id="UP000515203"/>
    </source>
</evidence>
<keyword evidence="4" id="KW-0716">Sensory transduction</keyword>
<dbReference type="PANTHER" id="PTHR11394:SF23">
    <property type="entry name" value="TASTE RECEPTOR TYPE 2 MEMBER 14"/>
    <property type="match status" value="1"/>
</dbReference>
<evidence type="ECO:0000256" key="11">
    <source>
        <dbReference type="ARBA" id="ARBA00023224"/>
    </source>
</evidence>
<organism evidence="14 15">
    <name type="scientific">Octodon degus</name>
    <name type="common">Degu</name>
    <name type="synonym">Sciurus degus</name>
    <dbReference type="NCBI Taxonomy" id="10160"/>
    <lineage>
        <taxon>Eukaryota</taxon>
        <taxon>Metazoa</taxon>
        <taxon>Chordata</taxon>
        <taxon>Craniata</taxon>
        <taxon>Vertebrata</taxon>
        <taxon>Euteleostomi</taxon>
        <taxon>Mammalia</taxon>
        <taxon>Eutheria</taxon>
        <taxon>Euarchontoglires</taxon>
        <taxon>Glires</taxon>
        <taxon>Rodentia</taxon>
        <taxon>Hystricomorpha</taxon>
        <taxon>Octodontidae</taxon>
        <taxon>Octodon</taxon>
    </lineage>
</organism>
<evidence type="ECO:0000256" key="2">
    <source>
        <dbReference type="ARBA" id="ARBA00007376"/>
    </source>
</evidence>
<keyword evidence="11" id="KW-0807">Transducer</keyword>
<accession>A0A6P6DZN5</accession>
<dbReference type="AlphaFoldDB" id="A0A6P6DZN5"/>
<evidence type="ECO:0000256" key="4">
    <source>
        <dbReference type="ARBA" id="ARBA00022606"/>
    </source>
</evidence>
<dbReference type="InParanoid" id="A0A6P6DZN5"/>
<keyword evidence="3" id="KW-0919">Taste</keyword>
<keyword evidence="7" id="KW-0297">G-protein coupled receptor</keyword>
<evidence type="ECO:0000256" key="13">
    <source>
        <dbReference type="SAM" id="Phobius"/>
    </source>
</evidence>
<keyword evidence="14" id="KW-1185">Reference proteome</keyword>
<comment type="subcellular location">
    <subcellularLocation>
        <location evidence="1">Membrane</location>
        <topology evidence="1">Multi-pass membrane protein</topology>
    </subcellularLocation>
</comment>
<evidence type="ECO:0000256" key="9">
    <source>
        <dbReference type="ARBA" id="ARBA00023170"/>
    </source>
</evidence>
<feature type="transmembrane region" description="Helical" evidence="13">
    <location>
        <begin position="42"/>
        <end position="68"/>
    </location>
</feature>
<feature type="transmembrane region" description="Helical" evidence="13">
    <location>
        <begin position="80"/>
        <end position="108"/>
    </location>
</feature>
<dbReference type="OrthoDB" id="8876749at2759"/>
<evidence type="ECO:0000256" key="1">
    <source>
        <dbReference type="ARBA" id="ARBA00004141"/>
    </source>
</evidence>